<organism evidence="1">
    <name type="scientific">bioreactor metagenome</name>
    <dbReference type="NCBI Taxonomy" id="1076179"/>
    <lineage>
        <taxon>unclassified sequences</taxon>
        <taxon>metagenomes</taxon>
        <taxon>ecological metagenomes</taxon>
    </lineage>
</organism>
<dbReference type="AlphaFoldDB" id="A0A645CX37"/>
<proteinExistence type="predicted"/>
<accession>A0A645CX37</accession>
<gene>
    <name evidence="1" type="ORF">SDC9_128547</name>
</gene>
<reference evidence="1" key="1">
    <citation type="submission" date="2019-08" db="EMBL/GenBank/DDBJ databases">
        <authorList>
            <person name="Kucharzyk K."/>
            <person name="Murdoch R.W."/>
            <person name="Higgins S."/>
            <person name="Loffler F."/>
        </authorList>
    </citation>
    <scope>NUCLEOTIDE SEQUENCE</scope>
</reference>
<sequence>MEYVGAQGVFEKSRMTTKVLKTFLMLGAEKQDIYIYPNESYGYGNLDLKSTIVAIANLL</sequence>
<dbReference type="EMBL" id="VSSQ01030826">
    <property type="protein sequence ID" value="MPM81494.1"/>
    <property type="molecule type" value="Genomic_DNA"/>
</dbReference>
<comment type="caution">
    <text evidence="1">The sequence shown here is derived from an EMBL/GenBank/DDBJ whole genome shotgun (WGS) entry which is preliminary data.</text>
</comment>
<name>A0A645CX37_9ZZZZ</name>
<evidence type="ECO:0000313" key="1">
    <source>
        <dbReference type="EMBL" id="MPM81494.1"/>
    </source>
</evidence>
<protein>
    <submittedName>
        <fullName evidence="1">Uncharacterized protein</fullName>
    </submittedName>
</protein>